<evidence type="ECO:0000313" key="1">
    <source>
        <dbReference type="Proteomes" id="UP000694924"/>
    </source>
</evidence>
<name>A0ABM1J4Y7_POLDO</name>
<dbReference type="PANTHER" id="PTHR11439:SF483">
    <property type="entry name" value="PEPTIDE SYNTHASE GLIP-LIKE, PUTATIVE (AFU_ORTHOLOGUE AFUA_3G12920)-RELATED"/>
    <property type="match status" value="1"/>
</dbReference>
<dbReference type="PANTHER" id="PTHR11439">
    <property type="entry name" value="GAG-POL-RELATED RETROTRANSPOSON"/>
    <property type="match status" value="1"/>
</dbReference>
<evidence type="ECO:0000313" key="2">
    <source>
        <dbReference type="RefSeq" id="XP_015187525.1"/>
    </source>
</evidence>
<gene>
    <name evidence="2" type="primary">LOC107072259</name>
</gene>
<organism evidence="1 2">
    <name type="scientific">Polistes dominula</name>
    <name type="common">European paper wasp</name>
    <name type="synonym">Vespa dominula</name>
    <dbReference type="NCBI Taxonomy" id="743375"/>
    <lineage>
        <taxon>Eukaryota</taxon>
        <taxon>Metazoa</taxon>
        <taxon>Ecdysozoa</taxon>
        <taxon>Arthropoda</taxon>
        <taxon>Hexapoda</taxon>
        <taxon>Insecta</taxon>
        <taxon>Pterygota</taxon>
        <taxon>Neoptera</taxon>
        <taxon>Endopterygota</taxon>
        <taxon>Hymenoptera</taxon>
        <taxon>Apocrita</taxon>
        <taxon>Aculeata</taxon>
        <taxon>Vespoidea</taxon>
        <taxon>Vespidae</taxon>
        <taxon>Polistinae</taxon>
        <taxon>Polistini</taxon>
        <taxon>Polistes</taxon>
    </lineage>
</organism>
<keyword evidence="1" id="KW-1185">Reference proteome</keyword>
<sequence length="191" mass="21832">MIAAINVPEKLDEIISHFSNVFEMKTLGEPENFLGVEIHRERNDSNVPTNARYREAIGTLLYLADATRPNIAYAVNLLSRRQNNPTEGDWTEVKRIFRYLRGTTDLGLYYRDREKSTSTIGYIIQVYGDIVAWRSHKQSSPVTSTCQTEYLTMSESCKEIIFLDKATRDIIGKSMYPVSIRCDNKSACNCT</sequence>
<dbReference type="RefSeq" id="XP_015187525.1">
    <property type="nucleotide sequence ID" value="XM_015332039.1"/>
</dbReference>
<dbReference type="CDD" id="cd09272">
    <property type="entry name" value="RNase_HI_RT_Ty1"/>
    <property type="match status" value="1"/>
</dbReference>
<dbReference type="Proteomes" id="UP000694924">
    <property type="component" value="Unplaced"/>
</dbReference>
<protein>
    <submittedName>
        <fullName evidence="2">Uncharacterized mitochondrial protein AtMg00810-like</fullName>
    </submittedName>
</protein>
<proteinExistence type="predicted"/>
<dbReference type="GeneID" id="107072259"/>
<reference evidence="2" key="1">
    <citation type="submission" date="2025-08" db="UniProtKB">
        <authorList>
            <consortium name="RefSeq"/>
        </authorList>
    </citation>
    <scope>IDENTIFICATION</scope>
    <source>
        <tissue evidence="2">Whole body</tissue>
    </source>
</reference>
<accession>A0ABM1J4Y7</accession>